<evidence type="ECO:0000256" key="6">
    <source>
        <dbReference type="ARBA" id="ARBA00022989"/>
    </source>
</evidence>
<keyword evidence="3 9" id="KW-1003">Cell membrane</keyword>
<evidence type="ECO:0000256" key="9">
    <source>
        <dbReference type="HAMAP-Rule" id="MF_00422"/>
    </source>
</evidence>
<dbReference type="GO" id="GO:0009306">
    <property type="term" value="P:protein secretion"/>
    <property type="evidence" value="ECO:0007669"/>
    <property type="project" value="UniProtKB-UniRule"/>
</dbReference>
<keyword evidence="2 9" id="KW-0813">Transport</keyword>
<evidence type="ECO:0000313" key="10">
    <source>
        <dbReference type="EMBL" id="PXV63283.1"/>
    </source>
</evidence>
<evidence type="ECO:0000256" key="2">
    <source>
        <dbReference type="ARBA" id="ARBA00022448"/>
    </source>
</evidence>
<evidence type="ECO:0000256" key="5">
    <source>
        <dbReference type="ARBA" id="ARBA00022927"/>
    </source>
</evidence>
<dbReference type="RefSeq" id="WP_110266980.1">
    <property type="nucleotide sequence ID" value="NZ_CAKZQT010000030.1"/>
</dbReference>
<dbReference type="PROSITE" id="PS01067">
    <property type="entry name" value="SECE_SEC61G"/>
    <property type="match status" value="1"/>
</dbReference>
<evidence type="ECO:0000256" key="7">
    <source>
        <dbReference type="ARBA" id="ARBA00023010"/>
    </source>
</evidence>
<dbReference type="GO" id="GO:0008320">
    <property type="term" value="F:protein transmembrane transporter activity"/>
    <property type="evidence" value="ECO:0007669"/>
    <property type="project" value="UniProtKB-UniRule"/>
</dbReference>
<dbReference type="Pfam" id="PF00584">
    <property type="entry name" value="SecE"/>
    <property type="match status" value="1"/>
</dbReference>
<dbReference type="HAMAP" id="MF_00422">
    <property type="entry name" value="SecE"/>
    <property type="match status" value="1"/>
</dbReference>
<comment type="caution">
    <text evidence="10">The sequence shown here is derived from an EMBL/GenBank/DDBJ whole genome shotgun (WGS) entry which is preliminary data.</text>
</comment>
<organism evidence="10 11">
    <name type="scientific">Sinimarinibacterium flocculans</name>
    <dbReference type="NCBI Taxonomy" id="985250"/>
    <lineage>
        <taxon>Bacteria</taxon>
        <taxon>Pseudomonadati</taxon>
        <taxon>Pseudomonadota</taxon>
        <taxon>Gammaproteobacteria</taxon>
        <taxon>Nevskiales</taxon>
        <taxon>Nevskiaceae</taxon>
        <taxon>Sinimarinibacterium</taxon>
    </lineage>
</organism>
<dbReference type="PANTHER" id="PTHR33910">
    <property type="entry name" value="PROTEIN TRANSLOCASE SUBUNIT SECE"/>
    <property type="match status" value="1"/>
</dbReference>
<dbReference type="OrthoDB" id="9806365at2"/>
<dbReference type="InterPro" id="IPR038379">
    <property type="entry name" value="SecE_sf"/>
</dbReference>
<dbReference type="GO" id="GO:0006605">
    <property type="term" value="P:protein targeting"/>
    <property type="evidence" value="ECO:0007669"/>
    <property type="project" value="UniProtKB-UniRule"/>
</dbReference>
<dbReference type="GO" id="GO:0065002">
    <property type="term" value="P:intracellular protein transmembrane transport"/>
    <property type="evidence" value="ECO:0007669"/>
    <property type="project" value="UniProtKB-UniRule"/>
</dbReference>
<keyword evidence="5 9" id="KW-0653">Protein transport</keyword>
<name>A0A318E462_9GAMM</name>
<keyword evidence="4 9" id="KW-0812">Transmembrane</keyword>
<reference evidence="10 11" key="1">
    <citation type="submission" date="2018-04" db="EMBL/GenBank/DDBJ databases">
        <title>Genomic Encyclopedia of Type Strains, Phase IV (KMG-IV): sequencing the most valuable type-strain genomes for metagenomic binning, comparative biology and taxonomic classification.</title>
        <authorList>
            <person name="Goeker M."/>
        </authorList>
    </citation>
    <scope>NUCLEOTIDE SEQUENCE [LARGE SCALE GENOMIC DNA]</scope>
    <source>
        <strain evidence="10 11">DSM 104150</strain>
    </source>
</reference>
<feature type="transmembrane region" description="Helical" evidence="9">
    <location>
        <begin position="43"/>
        <end position="62"/>
    </location>
</feature>
<dbReference type="PRINTS" id="PR01650">
    <property type="entry name" value="SECETRNLCASE"/>
</dbReference>
<comment type="caution">
    <text evidence="9">Lacks conserved residue(s) required for the propagation of feature annotation.</text>
</comment>
<comment type="subcellular location">
    <subcellularLocation>
        <location evidence="1">Membrane</location>
    </subcellularLocation>
</comment>
<gene>
    <name evidence="9" type="primary">secE</name>
    <name evidence="10" type="ORF">C8D93_11813</name>
</gene>
<evidence type="ECO:0000256" key="1">
    <source>
        <dbReference type="ARBA" id="ARBA00004370"/>
    </source>
</evidence>
<dbReference type="EMBL" id="QICN01000018">
    <property type="protein sequence ID" value="PXV63283.1"/>
    <property type="molecule type" value="Genomic_DNA"/>
</dbReference>
<evidence type="ECO:0000256" key="4">
    <source>
        <dbReference type="ARBA" id="ARBA00022692"/>
    </source>
</evidence>
<evidence type="ECO:0000313" key="11">
    <source>
        <dbReference type="Proteomes" id="UP000248330"/>
    </source>
</evidence>
<comment type="function">
    <text evidence="9">Essential subunit of the Sec protein translocation channel SecYEG. Clamps together the 2 halves of SecY. May contact the channel plug during translocation.</text>
</comment>
<dbReference type="GO" id="GO:0043952">
    <property type="term" value="P:protein transport by the Sec complex"/>
    <property type="evidence" value="ECO:0007669"/>
    <property type="project" value="UniProtKB-UniRule"/>
</dbReference>
<accession>A0A318E462</accession>
<dbReference type="Gene3D" id="1.20.5.1030">
    <property type="entry name" value="Preprotein translocase secy subunit"/>
    <property type="match status" value="1"/>
</dbReference>
<dbReference type="GO" id="GO:0005886">
    <property type="term" value="C:plasma membrane"/>
    <property type="evidence" value="ECO:0007669"/>
    <property type="project" value="UniProtKB-UniRule"/>
</dbReference>
<keyword evidence="6 9" id="KW-1133">Transmembrane helix</keyword>
<keyword evidence="8 9" id="KW-0472">Membrane</keyword>
<dbReference type="PANTHER" id="PTHR33910:SF1">
    <property type="entry name" value="PROTEIN TRANSLOCASE SUBUNIT SECE"/>
    <property type="match status" value="1"/>
</dbReference>
<comment type="similarity">
    <text evidence="9">Belongs to the SecE/SEC61-gamma family.</text>
</comment>
<protein>
    <recommendedName>
        <fullName evidence="9">Protein translocase subunit SecE</fullName>
    </recommendedName>
</protein>
<comment type="subunit">
    <text evidence="9">Component of the Sec protein translocase complex. Heterotrimer consisting of SecY, SecE and SecG subunits. The heterotrimers can form oligomers, although 1 heterotrimer is thought to be able to translocate proteins. Interacts with the ribosome. Interacts with SecDF, and other proteins may be involved. Interacts with SecA.</text>
</comment>
<evidence type="ECO:0000256" key="8">
    <source>
        <dbReference type="ARBA" id="ARBA00023136"/>
    </source>
</evidence>
<feature type="transmembrane region" description="Helical" evidence="9">
    <location>
        <begin position="92"/>
        <end position="113"/>
    </location>
</feature>
<dbReference type="Proteomes" id="UP000248330">
    <property type="component" value="Unassembled WGS sequence"/>
</dbReference>
<dbReference type="AlphaFoldDB" id="A0A318E462"/>
<dbReference type="InterPro" id="IPR005807">
    <property type="entry name" value="SecE_bac"/>
</dbReference>
<sequence>MDTQTTEQQAASPQRDTALLSVAVAALLGGMFAFYYFETQYNALIRVLMLLGGLLVALGVAYQTAAGRSLWGYVVGSRIELRKVVWPTRQESVQATLMIAVVVLIMALLLWGLDSLLLWGVETLTGRGA</sequence>
<dbReference type="NCBIfam" id="TIGR00964">
    <property type="entry name" value="secE_bact"/>
    <property type="match status" value="1"/>
</dbReference>
<dbReference type="InterPro" id="IPR001901">
    <property type="entry name" value="Translocase_SecE/Sec61-g"/>
</dbReference>
<keyword evidence="7 9" id="KW-0811">Translocation</keyword>
<evidence type="ECO:0000256" key="3">
    <source>
        <dbReference type="ARBA" id="ARBA00022475"/>
    </source>
</evidence>
<proteinExistence type="inferred from homology"/>
<keyword evidence="11" id="KW-1185">Reference proteome</keyword>
<feature type="transmembrane region" description="Helical" evidence="9">
    <location>
        <begin position="18"/>
        <end position="37"/>
    </location>
</feature>